<accession>A0A554LK63</accession>
<proteinExistence type="predicted"/>
<sequence length="189" mass="22544">MQVDRTKIGKFVGAGGEHLVREYGKNEVIKTPVGIRFALNPKKFRSWLPRDYRHAKRYFNGLVLDAKIVLEKNSYAILQDKIRAKPLTLSDLQNILRLKTQFLQIISNNEKLIRDEDLCWDFYGAMRLFGIAYHKFNNLTVYRKNLCMIDFGMMYLDRAGQNFFIWLLTRWAHRRQRQFLRKVIKKLNV</sequence>
<name>A0A554LK63_9BACT</name>
<dbReference type="EMBL" id="VMGK01000004">
    <property type="protein sequence ID" value="TSC93253.1"/>
    <property type="molecule type" value="Genomic_DNA"/>
</dbReference>
<gene>
    <name evidence="1" type="ORF">CEN89_157</name>
</gene>
<dbReference type="Proteomes" id="UP000315689">
    <property type="component" value="Unassembled WGS sequence"/>
</dbReference>
<organism evidence="1 2">
    <name type="scientific">Candidatus Berkelbacteria bacterium Licking1014_7</name>
    <dbReference type="NCBI Taxonomy" id="2017147"/>
    <lineage>
        <taxon>Bacteria</taxon>
        <taxon>Candidatus Berkelbacteria</taxon>
    </lineage>
</organism>
<reference evidence="1 2" key="1">
    <citation type="submission" date="2017-07" db="EMBL/GenBank/DDBJ databases">
        <title>Mechanisms for carbon and nitrogen cycling indicate functional differentiation within the Candidate Phyla Radiation.</title>
        <authorList>
            <person name="Danczak R.E."/>
            <person name="Johnston M.D."/>
            <person name="Kenah C."/>
            <person name="Slattery M."/>
            <person name="Wrighton K.C."/>
            <person name="Wilkins M.J."/>
        </authorList>
    </citation>
    <scope>NUCLEOTIDE SEQUENCE [LARGE SCALE GENOMIC DNA]</scope>
    <source>
        <strain evidence="1">Licking1014_7</strain>
    </source>
</reference>
<protein>
    <submittedName>
        <fullName evidence="1">Uncharacterized protein</fullName>
    </submittedName>
</protein>
<dbReference type="AlphaFoldDB" id="A0A554LK63"/>
<comment type="caution">
    <text evidence="1">The sequence shown here is derived from an EMBL/GenBank/DDBJ whole genome shotgun (WGS) entry which is preliminary data.</text>
</comment>
<evidence type="ECO:0000313" key="2">
    <source>
        <dbReference type="Proteomes" id="UP000315689"/>
    </source>
</evidence>
<evidence type="ECO:0000313" key="1">
    <source>
        <dbReference type="EMBL" id="TSC93253.1"/>
    </source>
</evidence>